<organism evidence="3 4">
    <name type="scientific">Cryptotermes secundus</name>
    <dbReference type="NCBI Taxonomy" id="105785"/>
    <lineage>
        <taxon>Eukaryota</taxon>
        <taxon>Metazoa</taxon>
        <taxon>Ecdysozoa</taxon>
        <taxon>Arthropoda</taxon>
        <taxon>Hexapoda</taxon>
        <taxon>Insecta</taxon>
        <taxon>Pterygota</taxon>
        <taxon>Neoptera</taxon>
        <taxon>Polyneoptera</taxon>
        <taxon>Dictyoptera</taxon>
        <taxon>Blattodea</taxon>
        <taxon>Blattoidea</taxon>
        <taxon>Termitoidae</taxon>
        <taxon>Kalotermitidae</taxon>
        <taxon>Cryptotermitinae</taxon>
        <taxon>Cryptotermes</taxon>
    </lineage>
</organism>
<dbReference type="Proteomes" id="UP000235965">
    <property type="component" value="Unassembled WGS sequence"/>
</dbReference>
<reference evidence="3 4" key="1">
    <citation type="submission" date="2017-12" db="EMBL/GenBank/DDBJ databases">
        <title>Hemimetabolous genomes reveal molecular basis of termite eusociality.</title>
        <authorList>
            <person name="Harrison M.C."/>
            <person name="Jongepier E."/>
            <person name="Robertson H.M."/>
            <person name="Arning N."/>
            <person name="Bitard-Feildel T."/>
            <person name="Chao H."/>
            <person name="Childers C.P."/>
            <person name="Dinh H."/>
            <person name="Doddapaneni H."/>
            <person name="Dugan S."/>
            <person name="Gowin J."/>
            <person name="Greiner C."/>
            <person name="Han Y."/>
            <person name="Hu H."/>
            <person name="Hughes D.S.T."/>
            <person name="Huylmans A.-K."/>
            <person name="Kemena C."/>
            <person name="Kremer L.P.M."/>
            <person name="Lee S.L."/>
            <person name="Lopez-Ezquerra A."/>
            <person name="Mallet L."/>
            <person name="Monroy-Kuhn J.M."/>
            <person name="Moser A."/>
            <person name="Murali S.C."/>
            <person name="Muzny D.M."/>
            <person name="Otani S."/>
            <person name="Piulachs M.-D."/>
            <person name="Poelchau M."/>
            <person name="Qu J."/>
            <person name="Schaub F."/>
            <person name="Wada-Katsumata A."/>
            <person name="Worley K.C."/>
            <person name="Xie Q."/>
            <person name="Ylla G."/>
            <person name="Poulsen M."/>
            <person name="Gibbs R.A."/>
            <person name="Schal C."/>
            <person name="Richards S."/>
            <person name="Belles X."/>
            <person name="Korb J."/>
            <person name="Bornberg-Bauer E."/>
        </authorList>
    </citation>
    <scope>NUCLEOTIDE SEQUENCE [LARGE SCALE GENOMIC DNA]</scope>
    <source>
        <tissue evidence="3">Whole body</tissue>
    </source>
</reference>
<keyword evidence="4" id="KW-1185">Reference proteome</keyword>
<proteinExistence type="predicted"/>
<feature type="coiled-coil region" evidence="1">
    <location>
        <begin position="1095"/>
        <end position="1242"/>
    </location>
</feature>
<evidence type="ECO:0000313" key="3">
    <source>
        <dbReference type="EMBL" id="PNF19622.1"/>
    </source>
</evidence>
<dbReference type="STRING" id="105785.A0A2J7PTG3"/>
<evidence type="ECO:0000256" key="2">
    <source>
        <dbReference type="SAM" id="MobiDB-lite"/>
    </source>
</evidence>
<feature type="region of interest" description="Disordered" evidence="2">
    <location>
        <begin position="386"/>
        <end position="405"/>
    </location>
</feature>
<keyword evidence="1" id="KW-0175">Coiled coil</keyword>
<feature type="compositionally biased region" description="Basic and acidic residues" evidence="2">
    <location>
        <begin position="1"/>
        <end position="10"/>
    </location>
</feature>
<dbReference type="FunCoup" id="A0A2J7PTG3">
    <property type="interactions" value="9"/>
</dbReference>
<feature type="coiled-coil region" evidence="1">
    <location>
        <begin position="726"/>
        <end position="813"/>
    </location>
</feature>
<feature type="region of interest" description="Disordered" evidence="2">
    <location>
        <begin position="256"/>
        <end position="379"/>
    </location>
</feature>
<feature type="region of interest" description="Disordered" evidence="2">
    <location>
        <begin position="419"/>
        <end position="508"/>
    </location>
</feature>
<dbReference type="InParanoid" id="A0A2J7PTG3"/>
<feature type="region of interest" description="Disordered" evidence="2">
    <location>
        <begin position="1323"/>
        <end position="1348"/>
    </location>
</feature>
<feature type="region of interest" description="Disordered" evidence="2">
    <location>
        <begin position="523"/>
        <end position="577"/>
    </location>
</feature>
<dbReference type="OrthoDB" id="7475679at2759"/>
<gene>
    <name evidence="3" type="ORF">B7P43_G01091</name>
</gene>
<protein>
    <submittedName>
        <fullName evidence="3">Uncharacterized protein</fullName>
    </submittedName>
</protein>
<accession>A0A2J7PTG3</accession>
<evidence type="ECO:0000256" key="1">
    <source>
        <dbReference type="SAM" id="Coils"/>
    </source>
</evidence>
<feature type="compositionally biased region" description="Polar residues" evidence="2">
    <location>
        <begin position="421"/>
        <end position="440"/>
    </location>
</feature>
<evidence type="ECO:0000313" key="4">
    <source>
        <dbReference type="Proteomes" id="UP000235965"/>
    </source>
</evidence>
<feature type="region of interest" description="Disordered" evidence="2">
    <location>
        <begin position="1"/>
        <end position="34"/>
    </location>
</feature>
<dbReference type="EMBL" id="NEVH01021572">
    <property type="protein sequence ID" value="PNF19622.1"/>
    <property type="molecule type" value="Genomic_DNA"/>
</dbReference>
<feature type="region of interest" description="Disordered" evidence="2">
    <location>
        <begin position="899"/>
        <end position="928"/>
    </location>
</feature>
<name>A0A2J7PTG3_9NEOP</name>
<comment type="caution">
    <text evidence="3">The sequence shown here is derived from an EMBL/GenBank/DDBJ whole genome shotgun (WGS) entry which is preliminary data.</text>
</comment>
<feature type="compositionally biased region" description="Low complexity" evidence="2">
    <location>
        <begin position="495"/>
        <end position="505"/>
    </location>
</feature>
<sequence>MKHSDGKGGGESEDNGGLGDNLLGRHGMCSEEPEDLDETITDENVSQYVMNQLKEKPLNVSCVVGDLKDELNDLDNTKQSLKDEANESELFEVESVNTIDSSHKRNSVDLVICKADVVISCKEMDMYHLNIDDTETPHDDGNKAEGNAMDMLNMTVIENVDFRVIGRSGKVTGDGSDSGVEVSGCVSLGGRETSPALLRAFSTNSGGYTSSCGGLEDSLTASTATPVASCDSSLISCYSTYEETEDIVTSTTILVPADGEGTSEGGSESSSVASKDIRSGKNGSSKRVMPGSSRVNVKKRTPTTEAAKSTSSSLIGKTRRSPLTTTPVNSLRPKSTSSPHQTPVISKTPSSNVGTTTAVKASATNSSSHKQEKVSATVTASCGTIKSSSYKSSTSGNSSKSSSVSKSVCGNVIAVMKGQTKDSSLSSGSESRKNIVSVSASERGRGTRNSSSMRSKVIGGTDDGRWPSSANKSHSSAPRSRGGSVVDGQPRKLNVSGSSSVVSSSLMESKATALEKYATLPRRRRCKSPEVHTTLETTVRSHSVSRDPSLNRAASLRKQHHQREGSNLNKSLPPYPRRRYHGRTVIYHEASSQTALTVSDVEKALADVAVKELKPLEAIETQDQEVQVNQRIEEVEYLEFQLKLLTEGHTQLKADSARQTEELTSKNQLLEVERAEKLALREKLDLYSQRVLAMLRNAKGDHLDEHDGVDHLQALEIYLQSSSNVAVKQQQEINELQTLCHTLKKDLEKSLAAQKTLLQQQQEIEAESIELQEFLQAEKSTLADALRDSELEIRKQRQHLSQKDCELERQQEECKHLVRISEQRRQENLALQAQLCSLEQRSRELLLQQGAAVSGAAVALSGLSSRLDGLVEQLVMSYNISEKDLEEVIFHNEAYSKSNSSVEASPERMSVNQPSEHPAFDAQRTPSPKRGASFVSAVISAIRSAAAGGAGKRAVLKNEAVQEVQEPHKGISDVEVREEELNQTVVQDNDDTCLHTCHSTGNVTNTALVNSESLQNLSQAILKRQHFELVQTDGSCCSDDLMTVGYEQSGIELLPPLEDCYPAITLVDQIIDVDNLVTKLLKVLRIIQLENDTCVDELHDERIQLAEQVRREQESRREVQEEMRNLEQIRARLHVEVQDLHLQLQRRVQELENTRDELQQHQNQIEQLTRELHNLSSVCKRTEQQLHYHEEEAENILQQWQECGQLPSPELLARVIATHDEIAVLKEKLAEREQQLNEIGQKYSLNKQVLTENWHQAVTEVRRQYEAIDSALETLHSMQGVVRQCPSLMKLQQDLEETNFQCASSLPIIAADLNANAPPVVTRNGTHNGESNGLETTHKSGNAINGRA</sequence>
<feature type="compositionally biased region" description="Polar residues" evidence="2">
    <location>
        <begin position="534"/>
        <end position="548"/>
    </location>
</feature>
<feature type="compositionally biased region" description="Polar residues" evidence="2">
    <location>
        <begin position="468"/>
        <end position="478"/>
    </location>
</feature>
<feature type="compositionally biased region" description="Polar residues" evidence="2">
    <location>
        <begin position="303"/>
        <end position="379"/>
    </location>
</feature>